<evidence type="ECO:0008006" key="4">
    <source>
        <dbReference type="Google" id="ProtNLM"/>
    </source>
</evidence>
<evidence type="ECO:0000256" key="1">
    <source>
        <dbReference type="SAM" id="MobiDB-lite"/>
    </source>
</evidence>
<reference evidence="2 3" key="1">
    <citation type="submission" date="2014-08" db="EMBL/GenBank/DDBJ databases">
        <authorList>
            <person name="Moulin Lionel"/>
        </authorList>
    </citation>
    <scope>NUCLEOTIDE SEQUENCE [LARGE SCALE GENOMIC DNA]</scope>
</reference>
<dbReference type="Proteomes" id="UP000046373">
    <property type="component" value="Unassembled WGS sequence"/>
</dbReference>
<proteinExistence type="predicted"/>
<name>A0A090FDE6_MESPL</name>
<dbReference type="Pfam" id="PF07183">
    <property type="entry name" value="DUF1403"/>
    <property type="match status" value="1"/>
</dbReference>
<protein>
    <recommendedName>
        <fullName evidence="4">DUF1403 family protein</fullName>
    </recommendedName>
</protein>
<dbReference type="AlphaFoldDB" id="A0A090FDE6"/>
<organism evidence="2 3">
    <name type="scientific">Mesorhizobium plurifarium</name>
    <dbReference type="NCBI Taxonomy" id="69974"/>
    <lineage>
        <taxon>Bacteria</taxon>
        <taxon>Pseudomonadati</taxon>
        <taxon>Pseudomonadota</taxon>
        <taxon>Alphaproteobacteria</taxon>
        <taxon>Hyphomicrobiales</taxon>
        <taxon>Phyllobacteriaceae</taxon>
        <taxon>Mesorhizobium</taxon>
    </lineage>
</organism>
<evidence type="ECO:0000313" key="3">
    <source>
        <dbReference type="Proteomes" id="UP000046373"/>
    </source>
</evidence>
<sequence length="270" mass="27837">MIRLDPVTANPAAPPTVPAWALTADCAMHDADAAFRAGAALGALDGLARAQASWAGAWRKRLALKCPADSMRLAGRAEDEAGLRDAWQLCPAGADPGPAGTIFGAWRKLALQPPAVSADRLAKGAELLGLAWDEEALADLCTQIEDVAGSQRPVPVAAAAIAAHSPCAPTPTSWLVARRPGAGARPALAAAAAAVDGPGFWSGLPCRGRRQAHPTRRKRFRAGGLRCAASCSGGCLPAGQRAVAPRRKTAGGGAKAARQRRRRRDCFAAE</sequence>
<dbReference type="InterPro" id="IPR009843">
    <property type="entry name" value="DUF1403"/>
</dbReference>
<gene>
    <name evidence="2" type="ORF">MPLDJ20_260062</name>
</gene>
<evidence type="ECO:0000313" key="2">
    <source>
        <dbReference type="EMBL" id="CDX39614.1"/>
    </source>
</evidence>
<dbReference type="EMBL" id="CCNB01000019">
    <property type="protein sequence ID" value="CDX39614.1"/>
    <property type="molecule type" value="Genomic_DNA"/>
</dbReference>
<feature type="region of interest" description="Disordered" evidence="1">
    <location>
        <begin position="245"/>
        <end position="270"/>
    </location>
</feature>
<accession>A0A090FDE6</accession>